<reference evidence="2 3" key="1">
    <citation type="journal article" date="2019" name="Nat. Ecol. Evol.">
        <title>Megaphylogeny resolves global patterns of mushroom evolution.</title>
        <authorList>
            <person name="Varga T."/>
            <person name="Krizsan K."/>
            <person name="Foldi C."/>
            <person name="Dima B."/>
            <person name="Sanchez-Garcia M."/>
            <person name="Sanchez-Ramirez S."/>
            <person name="Szollosi G.J."/>
            <person name="Szarkandi J.G."/>
            <person name="Papp V."/>
            <person name="Albert L."/>
            <person name="Andreopoulos W."/>
            <person name="Angelini C."/>
            <person name="Antonin V."/>
            <person name="Barry K.W."/>
            <person name="Bougher N.L."/>
            <person name="Buchanan P."/>
            <person name="Buyck B."/>
            <person name="Bense V."/>
            <person name="Catcheside P."/>
            <person name="Chovatia M."/>
            <person name="Cooper J."/>
            <person name="Damon W."/>
            <person name="Desjardin D."/>
            <person name="Finy P."/>
            <person name="Geml J."/>
            <person name="Haridas S."/>
            <person name="Hughes K."/>
            <person name="Justo A."/>
            <person name="Karasinski D."/>
            <person name="Kautmanova I."/>
            <person name="Kiss B."/>
            <person name="Kocsube S."/>
            <person name="Kotiranta H."/>
            <person name="LaButti K.M."/>
            <person name="Lechner B.E."/>
            <person name="Liimatainen K."/>
            <person name="Lipzen A."/>
            <person name="Lukacs Z."/>
            <person name="Mihaltcheva S."/>
            <person name="Morgado L.N."/>
            <person name="Niskanen T."/>
            <person name="Noordeloos M.E."/>
            <person name="Ohm R.A."/>
            <person name="Ortiz-Santana B."/>
            <person name="Ovrebo C."/>
            <person name="Racz N."/>
            <person name="Riley R."/>
            <person name="Savchenko A."/>
            <person name="Shiryaev A."/>
            <person name="Soop K."/>
            <person name="Spirin V."/>
            <person name="Szebenyi C."/>
            <person name="Tomsovsky M."/>
            <person name="Tulloss R.E."/>
            <person name="Uehling J."/>
            <person name="Grigoriev I.V."/>
            <person name="Vagvolgyi C."/>
            <person name="Papp T."/>
            <person name="Martin F.M."/>
            <person name="Miettinen O."/>
            <person name="Hibbett D.S."/>
            <person name="Nagy L.G."/>
        </authorList>
    </citation>
    <scope>NUCLEOTIDE SEQUENCE [LARGE SCALE GENOMIC DNA]</scope>
    <source>
        <strain evidence="2 3">CBS 309.79</strain>
    </source>
</reference>
<evidence type="ECO:0000256" key="1">
    <source>
        <dbReference type="SAM" id="SignalP"/>
    </source>
</evidence>
<name>A0A5C3Q6X2_9AGAR</name>
<organism evidence="2 3">
    <name type="scientific">Pterulicium gracile</name>
    <dbReference type="NCBI Taxonomy" id="1884261"/>
    <lineage>
        <taxon>Eukaryota</taxon>
        <taxon>Fungi</taxon>
        <taxon>Dikarya</taxon>
        <taxon>Basidiomycota</taxon>
        <taxon>Agaricomycotina</taxon>
        <taxon>Agaricomycetes</taxon>
        <taxon>Agaricomycetidae</taxon>
        <taxon>Agaricales</taxon>
        <taxon>Pleurotineae</taxon>
        <taxon>Pterulaceae</taxon>
        <taxon>Pterulicium</taxon>
    </lineage>
</organism>
<accession>A0A5C3Q6X2</accession>
<feature type="chain" id="PRO_5022977095" description="Secreted protein" evidence="1">
    <location>
        <begin position="22"/>
        <end position="78"/>
    </location>
</feature>
<feature type="signal peptide" evidence="1">
    <location>
        <begin position="1"/>
        <end position="21"/>
    </location>
</feature>
<keyword evidence="3" id="KW-1185">Reference proteome</keyword>
<protein>
    <recommendedName>
        <fullName evidence="4">Secreted protein</fullName>
    </recommendedName>
</protein>
<evidence type="ECO:0008006" key="4">
    <source>
        <dbReference type="Google" id="ProtNLM"/>
    </source>
</evidence>
<evidence type="ECO:0000313" key="3">
    <source>
        <dbReference type="Proteomes" id="UP000305067"/>
    </source>
</evidence>
<dbReference type="EMBL" id="ML178853">
    <property type="protein sequence ID" value="TFK96907.1"/>
    <property type="molecule type" value="Genomic_DNA"/>
</dbReference>
<evidence type="ECO:0000313" key="2">
    <source>
        <dbReference type="EMBL" id="TFK96907.1"/>
    </source>
</evidence>
<gene>
    <name evidence="2" type="ORF">BDV98DRAFT_297350</name>
</gene>
<dbReference type="AlphaFoldDB" id="A0A5C3Q6X2"/>
<keyword evidence="1" id="KW-0732">Signal</keyword>
<proteinExistence type="predicted"/>
<sequence>MMKSLLPWSLLTGGLVQQCAPSVVVYAKTCRGVAFDKVFVRLGNADGGYGWSSSWDASLKCLMLITHVSSFYRWHSLP</sequence>
<dbReference type="Proteomes" id="UP000305067">
    <property type="component" value="Unassembled WGS sequence"/>
</dbReference>